<name>A0AAW2F9J1_9HYME</name>
<proteinExistence type="predicted"/>
<evidence type="ECO:0000313" key="2">
    <source>
        <dbReference type="Proteomes" id="UP001430953"/>
    </source>
</evidence>
<dbReference type="EMBL" id="JADYXP020000014">
    <property type="protein sequence ID" value="KAL0110872.1"/>
    <property type="molecule type" value="Genomic_DNA"/>
</dbReference>
<dbReference type="AlphaFoldDB" id="A0AAW2F9J1"/>
<sequence length="113" mass="13081">MTCHIYKLTTGVIGFTSVVPLNVPFRRCLARHRDKGRIKRNLIEAHETEERIHIAMTLLDSTSHHRLRTRAHHILARRTFTCDGRSIIRIPSPAKLVAFTVVHRCEQHLVTRS</sequence>
<comment type="caution">
    <text evidence="1">The sequence shown here is derived from an EMBL/GenBank/DDBJ whole genome shotgun (WGS) entry which is preliminary data.</text>
</comment>
<organism evidence="1 2">
    <name type="scientific">Cardiocondyla obscurior</name>
    <dbReference type="NCBI Taxonomy" id="286306"/>
    <lineage>
        <taxon>Eukaryota</taxon>
        <taxon>Metazoa</taxon>
        <taxon>Ecdysozoa</taxon>
        <taxon>Arthropoda</taxon>
        <taxon>Hexapoda</taxon>
        <taxon>Insecta</taxon>
        <taxon>Pterygota</taxon>
        <taxon>Neoptera</taxon>
        <taxon>Endopterygota</taxon>
        <taxon>Hymenoptera</taxon>
        <taxon>Apocrita</taxon>
        <taxon>Aculeata</taxon>
        <taxon>Formicoidea</taxon>
        <taxon>Formicidae</taxon>
        <taxon>Myrmicinae</taxon>
        <taxon>Cardiocondyla</taxon>
    </lineage>
</organism>
<reference evidence="1 2" key="1">
    <citation type="submission" date="2023-03" db="EMBL/GenBank/DDBJ databases">
        <title>High recombination rates correlate with genetic variation in Cardiocondyla obscurior ants.</title>
        <authorList>
            <person name="Errbii M."/>
        </authorList>
    </citation>
    <scope>NUCLEOTIDE SEQUENCE [LARGE SCALE GENOMIC DNA]</scope>
    <source>
        <strain evidence="1">Alpha-2009</strain>
        <tissue evidence="1">Whole body</tissue>
    </source>
</reference>
<dbReference type="Proteomes" id="UP001430953">
    <property type="component" value="Unassembled WGS sequence"/>
</dbReference>
<keyword evidence="2" id="KW-1185">Reference proteome</keyword>
<gene>
    <name evidence="1" type="ORF">PUN28_014072</name>
</gene>
<protein>
    <submittedName>
        <fullName evidence="1">Uncharacterized protein</fullName>
    </submittedName>
</protein>
<accession>A0AAW2F9J1</accession>
<evidence type="ECO:0000313" key="1">
    <source>
        <dbReference type="EMBL" id="KAL0110872.1"/>
    </source>
</evidence>